<dbReference type="RefSeq" id="WP_251808339.1">
    <property type="nucleotide sequence ID" value="NZ_CP166679.1"/>
</dbReference>
<keyword evidence="2" id="KW-1185">Reference proteome</keyword>
<dbReference type="Gene3D" id="2.60.40.10">
    <property type="entry name" value="Immunoglobulins"/>
    <property type="match status" value="1"/>
</dbReference>
<dbReference type="InterPro" id="IPR013783">
    <property type="entry name" value="Ig-like_fold"/>
</dbReference>
<dbReference type="Pfam" id="PF07610">
    <property type="entry name" value="DUF1573"/>
    <property type="match status" value="1"/>
</dbReference>
<evidence type="ECO:0000313" key="2">
    <source>
        <dbReference type="Proteomes" id="UP001597532"/>
    </source>
</evidence>
<dbReference type="InterPro" id="IPR011467">
    <property type="entry name" value="DUF1573"/>
</dbReference>
<dbReference type="PANTHER" id="PTHR37833:SF1">
    <property type="entry name" value="SIGNAL PEPTIDE PROTEIN"/>
    <property type="match status" value="1"/>
</dbReference>
<dbReference type="PANTHER" id="PTHR37833">
    <property type="entry name" value="LIPOPROTEIN-RELATED"/>
    <property type="match status" value="1"/>
</dbReference>
<comment type="caution">
    <text evidence="1">The sequence shown here is derived from an EMBL/GenBank/DDBJ whole genome shotgun (WGS) entry which is preliminary data.</text>
</comment>
<organism evidence="1 2">
    <name type="scientific">Arenibacter antarcticus</name>
    <dbReference type="NCBI Taxonomy" id="2040469"/>
    <lineage>
        <taxon>Bacteria</taxon>
        <taxon>Pseudomonadati</taxon>
        <taxon>Bacteroidota</taxon>
        <taxon>Flavobacteriia</taxon>
        <taxon>Flavobacteriales</taxon>
        <taxon>Flavobacteriaceae</taxon>
        <taxon>Arenibacter</taxon>
    </lineage>
</organism>
<accession>A0ABW5VNA8</accession>
<dbReference type="Proteomes" id="UP001597532">
    <property type="component" value="Unassembled WGS sequence"/>
</dbReference>
<dbReference type="EMBL" id="JBHUOK010000033">
    <property type="protein sequence ID" value="MFD2791456.1"/>
    <property type="molecule type" value="Genomic_DNA"/>
</dbReference>
<evidence type="ECO:0000313" key="1">
    <source>
        <dbReference type="EMBL" id="MFD2791456.1"/>
    </source>
</evidence>
<reference evidence="2" key="1">
    <citation type="journal article" date="2019" name="Int. J. Syst. Evol. Microbiol.">
        <title>The Global Catalogue of Microorganisms (GCM) 10K type strain sequencing project: providing services to taxonomists for standard genome sequencing and annotation.</title>
        <authorList>
            <consortium name="The Broad Institute Genomics Platform"/>
            <consortium name="The Broad Institute Genome Sequencing Center for Infectious Disease"/>
            <person name="Wu L."/>
            <person name="Ma J."/>
        </authorList>
    </citation>
    <scope>NUCLEOTIDE SEQUENCE [LARGE SCALE GENOMIC DNA]</scope>
    <source>
        <strain evidence="2">KCTC 52924</strain>
    </source>
</reference>
<name>A0ABW5VNA8_9FLAO</name>
<protein>
    <submittedName>
        <fullName evidence="1">DUF1573 domain-containing protein</fullName>
    </submittedName>
</protein>
<gene>
    <name evidence="1" type="ORF">ACFS1K_16910</name>
</gene>
<dbReference type="PROSITE" id="PS51257">
    <property type="entry name" value="PROKAR_LIPOPROTEIN"/>
    <property type="match status" value="1"/>
</dbReference>
<sequence length="157" mass="16728">MKRLFFTLSFASVLVFTSCKENASSKINVANVEVAAERDAAAKKVPVMEFDKVEHDFGTIEQNAPQETIFTFKNTGDGPLIITDAKSSCGCTIPEYPQNTPIAPGETGEMLVKFNGAGQNQITKTITVSTNTGTGVETLRIKAFITPKGAGPVGPVK</sequence>
<proteinExistence type="predicted"/>